<dbReference type="AlphaFoldDB" id="A0A444FKZ2"/>
<gene>
    <name evidence="4" type="ORF">B296_00021442</name>
</gene>
<dbReference type="GO" id="GO:0016020">
    <property type="term" value="C:membrane"/>
    <property type="evidence" value="ECO:0007669"/>
    <property type="project" value="TreeGrafter"/>
</dbReference>
<dbReference type="GO" id="GO:0008270">
    <property type="term" value="F:zinc ion binding"/>
    <property type="evidence" value="ECO:0007669"/>
    <property type="project" value="UniProtKB-KW"/>
</dbReference>
<sequence>MVECQIWQDDDHVKTWSSPCTCSGSLKYAHRACVQHWCNKKGDITYEICHEVSCSYACSLNISIIVVFVSLLSR</sequence>
<proteinExistence type="predicted"/>
<keyword evidence="1" id="KW-0479">Metal-binding</keyword>
<protein>
    <submittedName>
        <fullName evidence="4">Uncharacterized protein</fullName>
    </submittedName>
</protein>
<comment type="caution">
    <text evidence="4">The sequence shown here is derived from an EMBL/GenBank/DDBJ whole genome shotgun (WGS) entry which is preliminary data.</text>
</comment>
<dbReference type="Gene3D" id="3.30.40.10">
    <property type="entry name" value="Zinc/RING finger domain, C3HC4 (zinc finger)"/>
    <property type="match status" value="1"/>
</dbReference>
<dbReference type="SUPFAM" id="SSF57850">
    <property type="entry name" value="RING/U-box"/>
    <property type="match status" value="1"/>
</dbReference>
<organism evidence="4 5">
    <name type="scientific">Ensete ventricosum</name>
    <name type="common">Abyssinian banana</name>
    <name type="synonym">Musa ensete</name>
    <dbReference type="NCBI Taxonomy" id="4639"/>
    <lineage>
        <taxon>Eukaryota</taxon>
        <taxon>Viridiplantae</taxon>
        <taxon>Streptophyta</taxon>
        <taxon>Embryophyta</taxon>
        <taxon>Tracheophyta</taxon>
        <taxon>Spermatophyta</taxon>
        <taxon>Magnoliopsida</taxon>
        <taxon>Liliopsida</taxon>
        <taxon>Zingiberales</taxon>
        <taxon>Musaceae</taxon>
        <taxon>Ensete</taxon>
    </lineage>
</organism>
<dbReference type="PANTHER" id="PTHR23012">
    <property type="entry name" value="RING/FYVE/PHD ZINC FINGER DOMAIN-CONTAINING"/>
    <property type="match status" value="1"/>
</dbReference>
<evidence type="ECO:0000313" key="5">
    <source>
        <dbReference type="Proteomes" id="UP000287651"/>
    </source>
</evidence>
<dbReference type="EMBL" id="AMZH03007979">
    <property type="protein sequence ID" value="RRT59985.1"/>
    <property type="molecule type" value="Genomic_DNA"/>
</dbReference>
<dbReference type="GO" id="GO:0004842">
    <property type="term" value="F:ubiquitin-protein transferase activity"/>
    <property type="evidence" value="ECO:0007669"/>
    <property type="project" value="TreeGrafter"/>
</dbReference>
<dbReference type="SMART" id="SM00744">
    <property type="entry name" value="RINGv"/>
    <property type="match status" value="1"/>
</dbReference>
<name>A0A444FKZ2_ENSVE</name>
<dbReference type="PANTHER" id="PTHR23012:SF215">
    <property type="entry name" value="RING_FYVE_PHD ZINC FINGER SUPERFAMILY PROTEIN"/>
    <property type="match status" value="1"/>
</dbReference>
<keyword evidence="2" id="KW-0863">Zinc-finger</keyword>
<evidence type="ECO:0000256" key="2">
    <source>
        <dbReference type="ARBA" id="ARBA00022771"/>
    </source>
</evidence>
<evidence type="ECO:0000313" key="4">
    <source>
        <dbReference type="EMBL" id="RRT59985.1"/>
    </source>
</evidence>
<reference evidence="4 5" key="1">
    <citation type="journal article" date="2014" name="Agronomy (Basel)">
        <title>A Draft Genome Sequence for Ensete ventricosum, the Drought-Tolerant Tree Against Hunger.</title>
        <authorList>
            <person name="Harrison J."/>
            <person name="Moore K.A."/>
            <person name="Paszkiewicz K."/>
            <person name="Jones T."/>
            <person name="Grant M."/>
            <person name="Ambacheew D."/>
            <person name="Muzemil S."/>
            <person name="Studholme D.J."/>
        </authorList>
    </citation>
    <scope>NUCLEOTIDE SEQUENCE [LARGE SCALE GENOMIC DNA]</scope>
</reference>
<dbReference type="InterPro" id="IPR033275">
    <property type="entry name" value="MARCH-like"/>
</dbReference>
<dbReference type="Proteomes" id="UP000287651">
    <property type="component" value="Unassembled WGS sequence"/>
</dbReference>
<keyword evidence="3" id="KW-0862">Zinc</keyword>
<dbReference type="Pfam" id="PF12906">
    <property type="entry name" value="RINGv"/>
    <property type="match status" value="1"/>
</dbReference>
<dbReference type="InterPro" id="IPR013083">
    <property type="entry name" value="Znf_RING/FYVE/PHD"/>
</dbReference>
<dbReference type="InterPro" id="IPR011016">
    <property type="entry name" value="Znf_RING-CH"/>
</dbReference>
<evidence type="ECO:0000256" key="3">
    <source>
        <dbReference type="ARBA" id="ARBA00022833"/>
    </source>
</evidence>
<dbReference type="PROSITE" id="PS51292">
    <property type="entry name" value="ZF_RING_CH"/>
    <property type="match status" value="1"/>
</dbReference>
<dbReference type="GO" id="GO:0016567">
    <property type="term" value="P:protein ubiquitination"/>
    <property type="evidence" value="ECO:0007669"/>
    <property type="project" value="TreeGrafter"/>
</dbReference>
<accession>A0A444FKZ2</accession>
<evidence type="ECO:0000256" key="1">
    <source>
        <dbReference type="ARBA" id="ARBA00022723"/>
    </source>
</evidence>